<dbReference type="Pfam" id="PF07532">
    <property type="entry name" value="Big_4"/>
    <property type="match status" value="1"/>
</dbReference>
<dbReference type="InterPro" id="IPR036116">
    <property type="entry name" value="FN3_sf"/>
</dbReference>
<organism evidence="8 9">
    <name type="scientific">Cohnella yongneupensis</name>
    <dbReference type="NCBI Taxonomy" id="425006"/>
    <lineage>
        <taxon>Bacteria</taxon>
        <taxon>Bacillati</taxon>
        <taxon>Bacillota</taxon>
        <taxon>Bacilli</taxon>
        <taxon>Bacillales</taxon>
        <taxon>Paenibacillaceae</taxon>
        <taxon>Cohnella</taxon>
    </lineage>
</organism>
<feature type="domain" description="SLH" evidence="7">
    <location>
        <begin position="1249"/>
        <end position="1312"/>
    </location>
</feature>
<dbReference type="PANTHER" id="PTHR34983:SF2">
    <property type="entry name" value="ENDO-BETA-1,4-GALACTANASE"/>
    <property type="match status" value="1"/>
</dbReference>
<feature type="domain" description="Fibronectin type-III" evidence="5">
    <location>
        <begin position="967"/>
        <end position="1052"/>
    </location>
</feature>
<dbReference type="Gene3D" id="3.20.20.80">
    <property type="entry name" value="Glycosidases"/>
    <property type="match status" value="1"/>
</dbReference>
<dbReference type="Pfam" id="PF00041">
    <property type="entry name" value="fn3"/>
    <property type="match status" value="3"/>
</dbReference>
<dbReference type="InterPro" id="IPR005084">
    <property type="entry name" value="CBM6"/>
</dbReference>
<evidence type="ECO:0000259" key="5">
    <source>
        <dbReference type="PROSITE" id="PS50853"/>
    </source>
</evidence>
<evidence type="ECO:0000256" key="1">
    <source>
        <dbReference type="ARBA" id="ARBA00010687"/>
    </source>
</evidence>
<evidence type="ECO:0000259" key="6">
    <source>
        <dbReference type="PROSITE" id="PS51175"/>
    </source>
</evidence>
<dbReference type="PROSITE" id="PS51272">
    <property type="entry name" value="SLH"/>
    <property type="match status" value="3"/>
</dbReference>
<keyword evidence="3 4" id="KW-0326">Glycosidase</keyword>
<dbReference type="Gene3D" id="2.60.120.260">
    <property type="entry name" value="Galactose-binding domain-like"/>
    <property type="match status" value="2"/>
</dbReference>
<evidence type="ECO:0000313" key="8">
    <source>
        <dbReference type="EMBL" id="MFC5529496.1"/>
    </source>
</evidence>
<dbReference type="Proteomes" id="UP001596108">
    <property type="component" value="Unassembled WGS sequence"/>
</dbReference>
<dbReference type="InterPro" id="IPR011081">
    <property type="entry name" value="Big_4"/>
</dbReference>
<dbReference type="SUPFAM" id="SSF49265">
    <property type="entry name" value="Fibronectin type III"/>
    <property type="match status" value="2"/>
</dbReference>
<dbReference type="InterPro" id="IPR008979">
    <property type="entry name" value="Galactose-bd-like_sf"/>
</dbReference>
<comment type="catalytic activity">
    <reaction evidence="4">
        <text>The enzyme specifically hydrolyzes (1-&gt;4)-beta-D-galactosidic linkages in type I arabinogalactans.</text>
        <dbReference type="EC" id="3.2.1.89"/>
    </reaction>
</comment>
<dbReference type="SUPFAM" id="SSF49785">
    <property type="entry name" value="Galactose-binding domain-like"/>
    <property type="match status" value="1"/>
</dbReference>
<evidence type="ECO:0000256" key="4">
    <source>
        <dbReference type="RuleBase" id="RU361192"/>
    </source>
</evidence>
<dbReference type="Pfam" id="PF07745">
    <property type="entry name" value="Glyco_hydro_53"/>
    <property type="match status" value="1"/>
</dbReference>
<dbReference type="InterPro" id="IPR017853">
    <property type="entry name" value="GH"/>
</dbReference>
<sequence length="1435" mass="152091">MLSTNRTSRWFSSFLAFALVFSTIASLAIRPITGNAAAVNLVVNPGFENEASVWTDWNYAGTASSLSMASGNGNIHTGAKSISYYNASAFQVAFSQTITGLTDGEYVLKAWASGDGGEPTINVFADNYGGSKLTTAVTNNGWNNWHQYTVSGIQVVGGQARIGFEVSASGKWGVFDDFEFYKVEHEPTWSASKSVSATAHSPTSLSLDWSGVNDVANVNGYNVYQDGQLIGSTAETTFDVDDLTPETQYTFSVQASNAASLLSLDGPSTTVTTAVATAEAPVWGGDAALHANQLTSRGVVLDWPAATDNVGVTKYRIYQNGQVKTTVSGTVYSYYATDLKPGTSYTFKVEAGDDSALWSTGGPTAAVTTPPTPADDFVKGADVSTLPAIEDAGGKYYDNGVEKGLLAILKDHGVNYVRLRIWNDPVQAGGYNDKAHTVAMAKRVKDAGLKLLLDFHYSDFWADPGAQVKPAAWASLTFPQLNDAMYAYTAEVLNEMKAEGAYPDMVQIGNEINPGMMLPDGSTSNYDKLAQLLSTGIKAVHDTTPAGHEVKTMIHLAEGGNNGLFRGYFDALTSRNVDFDVIGLSFYPYWHGTYKNLKDNLNDLATRYGKQLIVAETAHPYTLEDGDGWGNIAKAADAEAAGFPATVQGQYDQFTMMLNTVAHTTGGKGAGVFYWEPAWIPVPKDTDGNYQAGWKINEGNAWDNQAMFDFHGNALPSLDAYRFDASHLPAKAAVKAIDPDGITVSANVPANDLATLLPSTAGVLFNEGSIDQTPVVWETADQDRLSRIGTFALNGTLTGTSLTVQIKITVTSYRNLATNPGFEAASTLTGWTVTGTTGAAKVDGSAGNAFSGSRSLNYWNATDYAFTISQTITGLADGTYTLKAKAAGGGGETTLKLYAEGYGGDKLTSAPIVNTGWNVWGTYTIEHIHVTNGQAVIGIEVAAPGEKWGNFDDIEFFREVSVPTWTQQASLTASEQSTSGLKLNWSGVSEEVAATGYKVYQNGVLLTTVTGTSYTVAGLQPNTSYTFKVEASADSSIWTSDGPSVTATTLPTSTTGQTTPPITGGKVTIYAEELLANGSGSDHRTDIKVPTGTTEIRLPSDTAQLLGGNTLALNFGAITVDVPAELLADLTKQAGAGGGYIAVKAVPHNDSADLIARAANASDSSITLVGTVYDFGLVYVSPDGHSTNLTTFDKPVTLRFATGTGFDPERSGVYYISDDGKLEYIGGRYENGILIAQATHFSTYAVLQVSRTFADVPANHWAAKAIASLASKLIVNGTGNESFEPERAVTRAEFATMLARALKLPKAQADAPFKDVTTSASYAQAVSSAYAAGIVLGSGDGTIFAPNKTITRQEMAVMLLRAYEFQNPEAKQTSDTAAKLPFADQSLIAEWALPAIERAVDLALLKGRDGNKFAPLATLTRAEAAQAIVTLLARG</sequence>
<dbReference type="InterPro" id="IPR001119">
    <property type="entry name" value="SLH_dom"/>
</dbReference>
<dbReference type="PROSITE" id="PS51175">
    <property type="entry name" value="CBM6"/>
    <property type="match status" value="1"/>
</dbReference>
<dbReference type="EMBL" id="JBHSNC010000024">
    <property type="protein sequence ID" value="MFC5529496.1"/>
    <property type="molecule type" value="Genomic_DNA"/>
</dbReference>
<dbReference type="InterPro" id="IPR003961">
    <property type="entry name" value="FN3_dom"/>
</dbReference>
<comment type="similarity">
    <text evidence="1 4">Belongs to the glycosyl hydrolase 53 family.</text>
</comment>
<protein>
    <recommendedName>
        <fullName evidence="4">Arabinogalactan endo-beta-1,4-galactanase</fullName>
        <ecNumber evidence="4">3.2.1.89</ecNumber>
    </recommendedName>
</protein>
<dbReference type="SMART" id="SM00060">
    <property type="entry name" value="FN3"/>
    <property type="match status" value="3"/>
</dbReference>
<dbReference type="SUPFAM" id="SSF51445">
    <property type="entry name" value="(Trans)glycosidases"/>
    <property type="match status" value="1"/>
</dbReference>
<name>A0ABW0QY93_9BACL</name>
<dbReference type="CDD" id="cd00063">
    <property type="entry name" value="FN3"/>
    <property type="match status" value="3"/>
</dbReference>
<dbReference type="InterPro" id="IPR013783">
    <property type="entry name" value="Ig-like_fold"/>
</dbReference>
<dbReference type="InterPro" id="IPR011683">
    <property type="entry name" value="Glyco_hydro_53"/>
</dbReference>
<reference evidence="9" key="1">
    <citation type="journal article" date="2019" name="Int. J. Syst. Evol. Microbiol.">
        <title>The Global Catalogue of Microorganisms (GCM) 10K type strain sequencing project: providing services to taxonomists for standard genome sequencing and annotation.</title>
        <authorList>
            <consortium name="The Broad Institute Genomics Platform"/>
            <consortium name="The Broad Institute Genome Sequencing Center for Infectious Disease"/>
            <person name="Wu L."/>
            <person name="Ma J."/>
        </authorList>
    </citation>
    <scope>NUCLEOTIDE SEQUENCE [LARGE SCALE GENOMIC DNA]</scope>
    <source>
        <strain evidence="9">CGMCC 1.18578</strain>
    </source>
</reference>
<accession>A0ABW0QY93</accession>
<dbReference type="PANTHER" id="PTHR34983">
    <property type="entry name" value="ARABINOGALACTAN ENDO-BETA-1,4-GALACTANASE A"/>
    <property type="match status" value="1"/>
</dbReference>
<feature type="domain" description="Fibronectin type-III" evidence="5">
    <location>
        <begin position="191"/>
        <end position="276"/>
    </location>
</feature>
<feature type="domain" description="CBM6" evidence="6">
    <location>
        <begin position="820"/>
        <end position="957"/>
    </location>
</feature>
<dbReference type="Gene3D" id="2.60.40.10">
    <property type="entry name" value="Immunoglobulins"/>
    <property type="match status" value="3"/>
</dbReference>
<feature type="domain" description="SLH" evidence="7">
    <location>
        <begin position="1313"/>
        <end position="1373"/>
    </location>
</feature>
<evidence type="ECO:0000259" key="7">
    <source>
        <dbReference type="PROSITE" id="PS51272"/>
    </source>
</evidence>
<dbReference type="Pfam" id="PF00395">
    <property type="entry name" value="SLH"/>
    <property type="match status" value="3"/>
</dbReference>
<evidence type="ECO:0000313" key="9">
    <source>
        <dbReference type="Proteomes" id="UP001596108"/>
    </source>
</evidence>
<dbReference type="GO" id="GO:0016787">
    <property type="term" value="F:hydrolase activity"/>
    <property type="evidence" value="ECO:0007669"/>
    <property type="project" value="UniProtKB-KW"/>
</dbReference>
<dbReference type="PROSITE" id="PS50853">
    <property type="entry name" value="FN3"/>
    <property type="match status" value="3"/>
</dbReference>
<dbReference type="EC" id="3.2.1.89" evidence="4"/>
<keyword evidence="9" id="KW-1185">Reference proteome</keyword>
<evidence type="ECO:0000256" key="3">
    <source>
        <dbReference type="ARBA" id="ARBA00023295"/>
    </source>
</evidence>
<gene>
    <name evidence="8" type="ORF">ACFPQ4_08545</name>
</gene>
<evidence type="ECO:0000256" key="2">
    <source>
        <dbReference type="ARBA" id="ARBA00022801"/>
    </source>
</evidence>
<comment type="caution">
    <text evidence="8">The sequence shown here is derived from an EMBL/GenBank/DDBJ whole genome shotgun (WGS) entry which is preliminary data.</text>
</comment>
<feature type="domain" description="SLH" evidence="7">
    <location>
        <begin position="1379"/>
        <end position="1435"/>
    </location>
</feature>
<feature type="domain" description="Fibronectin type-III" evidence="5">
    <location>
        <begin position="285"/>
        <end position="372"/>
    </location>
</feature>
<dbReference type="RefSeq" id="WP_378111369.1">
    <property type="nucleotide sequence ID" value="NZ_JBHSNC010000024.1"/>
</dbReference>
<keyword evidence="2 4" id="KW-0378">Hydrolase</keyword>
<proteinExistence type="inferred from homology"/>